<keyword evidence="1" id="KW-0812">Transmembrane</keyword>
<dbReference type="RefSeq" id="WP_096569073.1">
    <property type="nucleotide sequence ID" value="NZ_JAQMTI010000188.1"/>
</dbReference>
<keyword evidence="1" id="KW-1133">Transmembrane helix</keyword>
<sequence>MDISEKIMFLIGGLFFVLIGICLLTLSLEDLKLFVNSKQKRIGSINPGEKVFISGYVDDHPKLYSPVTQKKCAAWEVCVYSDNGKNKNILLYSSSNENITITDEIDSISVNIVLNTPFNIIENIPVKSVLQISQKHTFRDHQNTFSKFRYQRSYDFLEEYNFKKVNLIGLGRQLTIEEKKLLAGDKIFALGEVIVDGNQKVLKAKLASDSLFSQISMIIFLLGMGLILLIVGLGMCQQVFLY</sequence>
<evidence type="ECO:0000256" key="1">
    <source>
        <dbReference type="SAM" id="Phobius"/>
    </source>
</evidence>
<organism evidence="2 3">
    <name type="scientific">Sphaerospermopsis kisseleviana CS-549</name>
    <dbReference type="NCBI Taxonomy" id="3021783"/>
    <lineage>
        <taxon>Bacteria</taxon>
        <taxon>Bacillati</taxon>
        <taxon>Cyanobacteriota</taxon>
        <taxon>Cyanophyceae</taxon>
        <taxon>Nostocales</taxon>
        <taxon>Aphanizomenonaceae</taxon>
        <taxon>Sphaerospermopsis</taxon>
        <taxon>Sphaerospermopsis kisseleviana</taxon>
    </lineage>
</organism>
<name>A0ABT4ZTK1_9CYAN</name>
<keyword evidence="1" id="KW-0472">Membrane</keyword>
<feature type="transmembrane region" description="Helical" evidence="1">
    <location>
        <begin position="215"/>
        <end position="240"/>
    </location>
</feature>
<reference evidence="2 3" key="1">
    <citation type="submission" date="2023-01" db="EMBL/GenBank/DDBJ databases">
        <title>Genomes from the Australian National Cyanobacteria Reference Collection.</title>
        <authorList>
            <person name="Willis A."/>
            <person name="Lee E.M.F."/>
        </authorList>
    </citation>
    <scope>NUCLEOTIDE SEQUENCE [LARGE SCALE GENOMIC DNA]</scope>
    <source>
        <strain evidence="2 3">CS-549</strain>
    </source>
</reference>
<dbReference type="EMBL" id="JAQMTI010000188">
    <property type="protein sequence ID" value="MDB9442757.1"/>
    <property type="molecule type" value="Genomic_DNA"/>
</dbReference>
<evidence type="ECO:0008006" key="4">
    <source>
        <dbReference type="Google" id="ProtNLM"/>
    </source>
</evidence>
<accession>A0ABT4ZTK1</accession>
<evidence type="ECO:0000313" key="3">
    <source>
        <dbReference type="Proteomes" id="UP001211711"/>
    </source>
</evidence>
<feature type="transmembrane region" description="Helical" evidence="1">
    <location>
        <begin position="6"/>
        <end position="28"/>
    </location>
</feature>
<proteinExistence type="predicted"/>
<dbReference type="Proteomes" id="UP001211711">
    <property type="component" value="Unassembled WGS sequence"/>
</dbReference>
<keyword evidence="3" id="KW-1185">Reference proteome</keyword>
<gene>
    <name evidence="2" type="ORF">PN497_15500</name>
</gene>
<comment type="caution">
    <text evidence="2">The sequence shown here is derived from an EMBL/GenBank/DDBJ whole genome shotgun (WGS) entry which is preliminary data.</text>
</comment>
<protein>
    <recommendedName>
        <fullName evidence="4">RING-type E3 ubiquitin transferase</fullName>
    </recommendedName>
</protein>
<evidence type="ECO:0000313" key="2">
    <source>
        <dbReference type="EMBL" id="MDB9442757.1"/>
    </source>
</evidence>